<name>A0A4R5FKZ4_9ACTN</name>
<evidence type="ECO:0000313" key="3">
    <source>
        <dbReference type="Proteomes" id="UP000295136"/>
    </source>
</evidence>
<reference evidence="2 3" key="1">
    <citation type="submission" date="2019-03" db="EMBL/GenBank/DDBJ databases">
        <title>Draft genome sequences of novel Actinobacteria.</title>
        <authorList>
            <person name="Sahin N."/>
            <person name="Ay H."/>
            <person name="Saygin H."/>
        </authorList>
    </citation>
    <scope>NUCLEOTIDE SEQUENCE [LARGE SCALE GENOMIC DNA]</scope>
    <source>
        <strain evidence="2 3">6K102</strain>
    </source>
</reference>
<proteinExistence type="predicted"/>
<comment type="caution">
    <text evidence="2">The sequence shown here is derived from an EMBL/GenBank/DDBJ whole genome shotgun (WGS) entry which is preliminary data.</text>
</comment>
<dbReference type="EMBL" id="SMLD01000038">
    <property type="protein sequence ID" value="TDE53183.1"/>
    <property type="molecule type" value="Genomic_DNA"/>
</dbReference>
<feature type="transmembrane region" description="Helical" evidence="1">
    <location>
        <begin position="12"/>
        <end position="39"/>
    </location>
</feature>
<evidence type="ECO:0000256" key="1">
    <source>
        <dbReference type="SAM" id="Phobius"/>
    </source>
</evidence>
<gene>
    <name evidence="2" type="ORF">E1295_16895</name>
</gene>
<keyword evidence="1" id="KW-0472">Membrane</keyword>
<keyword evidence="1" id="KW-1133">Transmembrane helix</keyword>
<keyword evidence="1" id="KW-0812">Transmembrane</keyword>
<feature type="transmembrane region" description="Helical" evidence="1">
    <location>
        <begin position="74"/>
        <end position="94"/>
    </location>
</feature>
<protein>
    <submittedName>
        <fullName evidence="2">Uncharacterized protein</fullName>
    </submittedName>
</protein>
<accession>A0A4R5FKZ4</accession>
<feature type="transmembrane region" description="Helical" evidence="1">
    <location>
        <begin position="114"/>
        <end position="136"/>
    </location>
</feature>
<dbReference type="AlphaFoldDB" id="A0A4R5FKZ4"/>
<sequence>MTTLTSSPAPVVRFAAIAWLTAVAAGVFETVLAVSGMLADGTATAGALISGVGLRLAVFAFAIFLTLRLRAGENWARLTIAVMLGVFGLLSMVIEPIQDFLAGTPLGPLDGLDLLFGGSRVVHVLAVLTAMALMFLPQANAYFHKAPRRHAIS</sequence>
<organism evidence="2 3">
    <name type="scientific">Nonomuraea mesophila</name>
    <dbReference type="NCBI Taxonomy" id="2530382"/>
    <lineage>
        <taxon>Bacteria</taxon>
        <taxon>Bacillati</taxon>
        <taxon>Actinomycetota</taxon>
        <taxon>Actinomycetes</taxon>
        <taxon>Streptosporangiales</taxon>
        <taxon>Streptosporangiaceae</taxon>
        <taxon>Nonomuraea</taxon>
    </lineage>
</organism>
<keyword evidence="3" id="KW-1185">Reference proteome</keyword>
<dbReference type="RefSeq" id="WP_132631238.1">
    <property type="nucleotide sequence ID" value="NZ_SMLD01000038.1"/>
</dbReference>
<dbReference type="Proteomes" id="UP000295136">
    <property type="component" value="Unassembled WGS sequence"/>
</dbReference>
<evidence type="ECO:0000313" key="2">
    <source>
        <dbReference type="EMBL" id="TDE53183.1"/>
    </source>
</evidence>
<feature type="transmembrane region" description="Helical" evidence="1">
    <location>
        <begin position="45"/>
        <end position="67"/>
    </location>
</feature>